<evidence type="ECO:0000259" key="6">
    <source>
        <dbReference type="PROSITE" id="PS50865"/>
    </source>
</evidence>
<evidence type="ECO:0000256" key="1">
    <source>
        <dbReference type="ARBA" id="ARBA00022723"/>
    </source>
</evidence>
<dbReference type="PROSITE" id="PS01360">
    <property type="entry name" value="ZF_MYND_1"/>
    <property type="match status" value="1"/>
</dbReference>
<dbReference type="Proteomes" id="UP000053477">
    <property type="component" value="Unassembled WGS sequence"/>
</dbReference>
<sequence length="374" mass="41176">MPLHAGEPPNMPHEQDNRAGFGVALRVTSPSGKGPGIRSKHYRRRLDDSQLKSTRSEAPLVVSRGELDSLTTHFEEPSSASGREERPRNGPYIDGPPGLTISTCKVCGAATVNLCKGCRVVSYCSSEHQKQDWPKHAQECRDWAQHLVIPASNVGSECISSRTVSLEPENEMALEFNDDQIDAFTPGVIFEVDAILIAVNKPLPEIVKAAFEVVYDHVKEKLIHRERCFSKFLGAAASWLPDAQWDEDVHQLSSVYPLSDECKNESRLSLHCRPNGNPNFCYATLVGLDALRPSAINPTPIWGAISAINPYDRGNGNFLVLRHPPGICCPEVPGALVENATLADLEKVIPFLEQRRHYMSTTGGVRSKISICPH</sequence>
<dbReference type="InParanoid" id="A0A0H2RI76"/>
<evidence type="ECO:0000256" key="5">
    <source>
        <dbReference type="SAM" id="MobiDB-lite"/>
    </source>
</evidence>
<evidence type="ECO:0000256" key="4">
    <source>
        <dbReference type="PROSITE-ProRule" id="PRU00134"/>
    </source>
</evidence>
<reference evidence="7 8" key="1">
    <citation type="submission" date="2015-04" db="EMBL/GenBank/DDBJ databases">
        <title>Complete genome sequence of Schizopora paradoxa KUC8140, a cosmopolitan wood degrader in East Asia.</title>
        <authorList>
            <consortium name="DOE Joint Genome Institute"/>
            <person name="Min B."/>
            <person name="Park H."/>
            <person name="Jang Y."/>
            <person name="Kim J.-J."/>
            <person name="Kim K.H."/>
            <person name="Pangilinan J."/>
            <person name="Lipzen A."/>
            <person name="Riley R."/>
            <person name="Grigoriev I.V."/>
            <person name="Spatafora J.W."/>
            <person name="Choi I.-G."/>
        </authorList>
    </citation>
    <scope>NUCLEOTIDE SEQUENCE [LARGE SCALE GENOMIC DNA]</scope>
    <source>
        <strain evidence="7 8">KUC8140</strain>
    </source>
</reference>
<dbReference type="Gene3D" id="6.10.140.2220">
    <property type="match status" value="1"/>
</dbReference>
<gene>
    <name evidence="7" type="ORF">SCHPADRAFT_578088</name>
</gene>
<feature type="region of interest" description="Disordered" evidence="5">
    <location>
        <begin position="1"/>
        <end position="95"/>
    </location>
</feature>
<keyword evidence="2 4" id="KW-0863">Zinc-finger</keyword>
<dbReference type="PROSITE" id="PS50865">
    <property type="entry name" value="ZF_MYND_2"/>
    <property type="match status" value="1"/>
</dbReference>
<accession>A0A0H2RI76</accession>
<organism evidence="7 8">
    <name type="scientific">Schizopora paradoxa</name>
    <dbReference type="NCBI Taxonomy" id="27342"/>
    <lineage>
        <taxon>Eukaryota</taxon>
        <taxon>Fungi</taxon>
        <taxon>Dikarya</taxon>
        <taxon>Basidiomycota</taxon>
        <taxon>Agaricomycotina</taxon>
        <taxon>Agaricomycetes</taxon>
        <taxon>Hymenochaetales</taxon>
        <taxon>Schizoporaceae</taxon>
        <taxon>Schizopora</taxon>
    </lineage>
</organism>
<evidence type="ECO:0000256" key="3">
    <source>
        <dbReference type="ARBA" id="ARBA00022833"/>
    </source>
</evidence>
<evidence type="ECO:0000313" key="8">
    <source>
        <dbReference type="Proteomes" id="UP000053477"/>
    </source>
</evidence>
<dbReference type="AlphaFoldDB" id="A0A0H2RI76"/>
<dbReference type="SUPFAM" id="SSF144232">
    <property type="entry name" value="HIT/MYND zinc finger-like"/>
    <property type="match status" value="1"/>
</dbReference>
<dbReference type="InterPro" id="IPR002893">
    <property type="entry name" value="Znf_MYND"/>
</dbReference>
<evidence type="ECO:0000313" key="7">
    <source>
        <dbReference type="EMBL" id="KLO09168.1"/>
    </source>
</evidence>
<proteinExistence type="predicted"/>
<evidence type="ECO:0000256" key="2">
    <source>
        <dbReference type="ARBA" id="ARBA00022771"/>
    </source>
</evidence>
<name>A0A0H2RI76_9AGAM</name>
<protein>
    <recommendedName>
        <fullName evidence="6">MYND-type domain-containing protein</fullName>
    </recommendedName>
</protein>
<dbReference type="STRING" id="27342.A0A0H2RI76"/>
<dbReference type="EMBL" id="KQ086064">
    <property type="protein sequence ID" value="KLO09168.1"/>
    <property type="molecule type" value="Genomic_DNA"/>
</dbReference>
<feature type="domain" description="MYND-type" evidence="6">
    <location>
        <begin position="104"/>
        <end position="140"/>
    </location>
</feature>
<keyword evidence="1" id="KW-0479">Metal-binding</keyword>
<keyword evidence="3" id="KW-0862">Zinc</keyword>
<keyword evidence="8" id="KW-1185">Reference proteome</keyword>
<dbReference type="OrthoDB" id="2957110at2759"/>
<dbReference type="GO" id="GO:0008270">
    <property type="term" value="F:zinc ion binding"/>
    <property type="evidence" value="ECO:0007669"/>
    <property type="project" value="UniProtKB-KW"/>
</dbReference>
<dbReference type="Pfam" id="PF01753">
    <property type="entry name" value="zf-MYND"/>
    <property type="match status" value="1"/>
</dbReference>